<organism evidence="1 2">
    <name type="scientific">Solanum tuberosum</name>
    <name type="common">Potato</name>
    <dbReference type="NCBI Taxonomy" id="4113"/>
    <lineage>
        <taxon>Eukaryota</taxon>
        <taxon>Viridiplantae</taxon>
        <taxon>Streptophyta</taxon>
        <taxon>Embryophyta</taxon>
        <taxon>Tracheophyta</taxon>
        <taxon>Spermatophyta</taxon>
        <taxon>Magnoliopsida</taxon>
        <taxon>eudicotyledons</taxon>
        <taxon>Gunneridae</taxon>
        <taxon>Pentapetalae</taxon>
        <taxon>asterids</taxon>
        <taxon>lamiids</taxon>
        <taxon>Solanales</taxon>
        <taxon>Solanaceae</taxon>
        <taxon>Solanoideae</taxon>
        <taxon>Solaneae</taxon>
        <taxon>Solanum</taxon>
    </lineage>
</organism>
<dbReference type="PROSITE" id="PS51257">
    <property type="entry name" value="PROKAR_LIPOPROTEIN"/>
    <property type="match status" value="1"/>
</dbReference>
<keyword evidence="2" id="KW-1185">Reference proteome</keyword>
<evidence type="ECO:0000313" key="1">
    <source>
        <dbReference type="EMBL" id="KAH0768974.1"/>
    </source>
</evidence>
<evidence type="ECO:0000313" key="2">
    <source>
        <dbReference type="Proteomes" id="UP000826656"/>
    </source>
</evidence>
<dbReference type="Proteomes" id="UP000826656">
    <property type="component" value="Unassembled WGS sequence"/>
</dbReference>
<dbReference type="EMBL" id="JAIVGD010000011">
    <property type="protein sequence ID" value="KAH0768974.1"/>
    <property type="molecule type" value="Genomic_DNA"/>
</dbReference>
<comment type="caution">
    <text evidence="1">The sequence shown here is derived from an EMBL/GenBank/DDBJ whole genome shotgun (WGS) entry which is preliminary data.</text>
</comment>
<name>A0ABQ7VMJ8_SOLTU</name>
<accession>A0ABQ7VMJ8</accession>
<reference evidence="1 2" key="1">
    <citation type="journal article" date="2021" name="bioRxiv">
        <title>Chromosome-scale and haplotype-resolved genome assembly of a tetraploid potato cultivar.</title>
        <authorList>
            <person name="Sun H."/>
            <person name="Jiao W.-B."/>
            <person name="Krause K."/>
            <person name="Campoy J.A."/>
            <person name="Goel M."/>
            <person name="Folz-Donahue K."/>
            <person name="Kukat C."/>
            <person name="Huettel B."/>
            <person name="Schneeberger K."/>
        </authorList>
    </citation>
    <scope>NUCLEOTIDE SEQUENCE [LARGE SCALE GENOMIC DNA]</scope>
    <source>
        <strain evidence="1">SolTubOtavaFocal</strain>
        <tissue evidence="1">Leaves</tissue>
    </source>
</reference>
<gene>
    <name evidence="1" type="ORF">KY290_012955</name>
</gene>
<protein>
    <submittedName>
        <fullName evidence="1">Uncharacterized protein</fullName>
    </submittedName>
</protein>
<proteinExistence type="predicted"/>
<sequence length="75" mass="8345">MMETKATIWVHLNVIKLGQAFGAAMGCEKEAYALCMKMDQKKNLERCAGKGKSSDNNNYTIPKELKDCVLECKGD</sequence>